<protein>
    <submittedName>
        <fullName evidence="4">ATP12 chaperone protein</fullName>
    </submittedName>
</protein>
<keyword evidence="2" id="KW-0809">Transit peptide</keyword>
<organism evidence="4 5">
    <name type="scientific">Dinoroseobacter shibae (strain DSM 16493 / NCIMB 14021 / DFL 12)</name>
    <dbReference type="NCBI Taxonomy" id="398580"/>
    <lineage>
        <taxon>Bacteria</taxon>
        <taxon>Pseudomonadati</taxon>
        <taxon>Pseudomonadota</taxon>
        <taxon>Alphaproteobacteria</taxon>
        <taxon>Rhodobacterales</taxon>
        <taxon>Roseobacteraceae</taxon>
        <taxon>Dinoroseobacter</taxon>
    </lineage>
</organism>
<evidence type="ECO:0000256" key="3">
    <source>
        <dbReference type="ARBA" id="ARBA00023186"/>
    </source>
</evidence>
<evidence type="ECO:0000256" key="2">
    <source>
        <dbReference type="ARBA" id="ARBA00022946"/>
    </source>
</evidence>
<dbReference type="RefSeq" id="WP_012176996.1">
    <property type="nucleotide sequence ID" value="NC_009952.1"/>
</dbReference>
<dbReference type="HOGENOM" id="CLU_047893_3_0_5"/>
<dbReference type="Gene3D" id="3.30.2180.10">
    <property type="entry name" value="ATP12-like"/>
    <property type="match status" value="1"/>
</dbReference>
<evidence type="ECO:0000313" key="5">
    <source>
        <dbReference type="Proteomes" id="UP000006833"/>
    </source>
</evidence>
<accession>A8LM89</accession>
<dbReference type="EMBL" id="CP000830">
    <property type="protein sequence ID" value="ABV92066.1"/>
    <property type="molecule type" value="Genomic_DNA"/>
</dbReference>
<dbReference type="eggNOG" id="COG5387">
    <property type="taxonomic scope" value="Bacteria"/>
</dbReference>
<dbReference type="InterPro" id="IPR042272">
    <property type="entry name" value="ATP12_ATP_synth-F1-assembly_N"/>
</dbReference>
<dbReference type="InterPro" id="IPR023335">
    <property type="entry name" value="ATP12_ortho_dom_sf"/>
</dbReference>
<gene>
    <name evidence="4" type="ordered locus">Dshi_0317</name>
</gene>
<dbReference type="Pfam" id="PF07542">
    <property type="entry name" value="ATP12"/>
    <property type="match status" value="1"/>
</dbReference>
<dbReference type="OrthoDB" id="9797825at2"/>
<comment type="similarity">
    <text evidence="1">Belongs to the ATP12 family.</text>
</comment>
<reference evidence="5" key="1">
    <citation type="journal article" date="2010" name="ISME J.">
        <title>The complete genome sequence of the algal symbiont Dinoroseobacter shibae: a hitchhiker's guide to life in the sea.</title>
        <authorList>
            <person name="Wagner-Dobler I."/>
            <person name="Ballhausen B."/>
            <person name="Berger M."/>
            <person name="Brinkhoff T."/>
            <person name="Buchholz I."/>
            <person name="Bunk B."/>
            <person name="Cypionka H."/>
            <person name="Daniel R."/>
            <person name="Drepper T."/>
            <person name="Gerdts G."/>
            <person name="Hahnke S."/>
            <person name="Han C."/>
            <person name="Jahn D."/>
            <person name="Kalhoefer D."/>
            <person name="Kiss H."/>
            <person name="Klenk H.P."/>
            <person name="Kyrpides N."/>
            <person name="Liebl W."/>
            <person name="Liesegang H."/>
            <person name="Meincke L."/>
            <person name="Pati A."/>
            <person name="Petersen J."/>
            <person name="Piekarski T."/>
            <person name="Pommerenke C."/>
            <person name="Pradella S."/>
            <person name="Pukall R."/>
            <person name="Rabus R."/>
            <person name="Stackebrandt E."/>
            <person name="Thole S."/>
            <person name="Thompson L."/>
            <person name="Tielen P."/>
            <person name="Tomasch J."/>
            <person name="von Jan M."/>
            <person name="Wanphrut N."/>
            <person name="Wichels A."/>
            <person name="Zech H."/>
            <person name="Simon M."/>
        </authorList>
    </citation>
    <scope>NUCLEOTIDE SEQUENCE [LARGE SCALE GENOMIC DNA]</scope>
    <source>
        <strain evidence="5">DSM 16493 / NCIMB 14021 / DFL 12</strain>
    </source>
</reference>
<dbReference type="GO" id="GO:0043461">
    <property type="term" value="P:proton-transporting ATP synthase complex assembly"/>
    <property type="evidence" value="ECO:0007669"/>
    <property type="project" value="InterPro"/>
</dbReference>
<dbReference type="PANTHER" id="PTHR21013:SF10">
    <property type="entry name" value="ATP SYNTHASE MITOCHONDRIAL F1 COMPLEX ASSEMBLY FACTOR 2"/>
    <property type="match status" value="1"/>
</dbReference>
<evidence type="ECO:0000313" key="4">
    <source>
        <dbReference type="EMBL" id="ABV92066.1"/>
    </source>
</evidence>
<evidence type="ECO:0000256" key="1">
    <source>
        <dbReference type="ARBA" id="ARBA00008231"/>
    </source>
</evidence>
<dbReference type="STRING" id="398580.Dshi_0317"/>
<keyword evidence="3" id="KW-0143">Chaperone</keyword>
<dbReference type="AlphaFoldDB" id="A8LM89"/>
<dbReference type="Proteomes" id="UP000006833">
    <property type="component" value="Chromosome"/>
</dbReference>
<dbReference type="PANTHER" id="PTHR21013">
    <property type="entry name" value="ATP SYNTHASE MITOCHONDRIAL F1 COMPLEX ASSEMBLY FACTOR 2/ATP12 PROTEIN, MITOCHONDRIAL PRECURSOR"/>
    <property type="match status" value="1"/>
</dbReference>
<dbReference type="Gene3D" id="1.10.3580.10">
    <property type="entry name" value="ATP12 ATPase"/>
    <property type="match status" value="1"/>
</dbReference>
<dbReference type="KEGG" id="dsh:Dshi_0317"/>
<sequence>MSGWAAKRFWKETDIVEAGTGFEVRLDGRSVRTPLKTLLVVPSRGFAERIAAEWDAQDETVNPQSMPFTRAANAALDKVTPQHAEVAEMLSAYGGTDLLCYRATGPDTLCARQAESWDPLLDWAAERYGARLRVTAGVLPVDQDPDSLARLSQAVAAFTPFQLTGFHDLVAISGSLVLGLAVAEGRMSAEAGFAASRIDEEWQISQWGEDEEEAERIAVKRADYLRAKEIFDLS</sequence>
<keyword evidence="5" id="KW-1185">Reference proteome</keyword>
<dbReference type="SUPFAM" id="SSF160909">
    <property type="entry name" value="ATP12-like"/>
    <property type="match status" value="1"/>
</dbReference>
<proteinExistence type="inferred from homology"/>
<name>A8LM89_DINSH</name>
<dbReference type="InterPro" id="IPR011419">
    <property type="entry name" value="ATP12_ATP_synth-F1-assembly"/>
</dbReference>